<comment type="caution">
    <text evidence="1">The sequence shown here is derived from an EMBL/GenBank/DDBJ whole genome shotgun (WGS) entry which is preliminary data.</text>
</comment>
<protein>
    <recommendedName>
        <fullName evidence="3">Autotransporter domain-containing protein</fullName>
    </recommendedName>
</protein>
<name>A0ABU8RWZ2_9SPHN</name>
<reference evidence="1 2" key="1">
    <citation type="submission" date="2024-03" db="EMBL/GenBank/DDBJ databases">
        <authorList>
            <person name="Jo J.-H."/>
        </authorList>
    </citation>
    <scope>NUCLEOTIDE SEQUENCE [LARGE SCALE GENOMIC DNA]</scope>
    <source>
        <strain evidence="1 2">PS1R-30</strain>
    </source>
</reference>
<organism evidence="1 2">
    <name type="scientific">Novosphingobium anseongense</name>
    <dbReference type="NCBI Taxonomy" id="3133436"/>
    <lineage>
        <taxon>Bacteria</taxon>
        <taxon>Pseudomonadati</taxon>
        <taxon>Pseudomonadota</taxon>
        <taxon>Alphaproteobacteria</taxon>
        <taxon>Sphingomonadales</taxon>
        <taxon>Sphingomonadaceae</taxon>
        <taxon>Novosphingobium</taxon>
    </lineage>
</organism>
<dbReference type="InterPro" id="IPR036709">
    <property type="entry name" value="Autotransporte_beta_dom_sf"/>
</dbReference>
<dbReference type="RefSeq" id="WP_339587401.1">
    <property type="nucleotide sequence ID" value="NZ_JBBHJZ010000002.1"/>
</dbReference>
<keyword evidence="2" id="KW-1185">Reference proteome</keyword>
<dbReference type="Proteomes" id="UP001361239">
    <property type="component" value="Unassembled WGS sequence"/>
</dbReference>
<gene>
    <name evidence="1" type="ORF">WG901_12510</name>
</gene>
<evidence type="ECO:0008006" key="3">
    <source>
        <dbReference type="Google" id="ProtNLM"/>
    </source>
</evidence>
<sequence>MADTAAMQAHRHIALAFSLWLLTPGIVHAQWVSIDPVGPAEEADRIEIEPVPVTADAIWMAGLQGGLIDRDGGANSPYATASITRYSQQTYLRAAFTVYRSTLRQVDTPLPSTYYIGSLGAGGNFDDWVLDAHVSYGQQHYGLIRTAMTTVKSGYASTNYAAAGVSLGRVIRPAARLYLTPTVEVEYVDTKSLHHGFDLGRPIDIEVNEHIWTGAATLRLDRTFGGYEQNYFGIAASHHRTNTGLTQLYLASPAGIAVGGVTDSGKPFAPPPDGGDVIGGAPTGLVLVRTPDNWQELEASGTIQLNRRLWLDGQIQRSFGAIAGDSTRATLGFRFRF</sequence>
<evidence type="ECO:0000313" key="2">
    <source>
        <dbReference type="Proteomes" id="UP001361239"/>
    </source>
</evidence>
<dbReference type="SUPFAM" id="SSF103515">
    <property type="entry name" value="Autotransporter"/>
    <property type="match status" value="1"/>
</dbReference>
<evidence type="ECO:0000313" key="1">
    <source>
        <dbReference type="EMBL" id="MEJ5977463.1"/>
    </source>
</evidence>
<proteinExistence type="predicted"/>
<accession>A0ABU8RWZ2</accession>
<dbReference type="Gene3D" id="2.40.128.130">
    <property type="entry name" value="Autotransporter beta-domain"/>
    <property type="match status" value="1"/>
</dbReference>
<dbReference type="EMBL" id="JBBHJZ010000002">
    <property type="protein sequence ID" value="MEJ5977463.1"/>
    <property type="molecule type" value="Genomic_DNA"/>
</dbReference>